<feature type="domain" description="Treble clef zinc finger" evidence="2">
    <location>
        <begin position="235"/>
        <end position="294"/>
    </location>
</feature>
<name>C1FH30_MICCC</name>
<evidence type="ECO:0000313" key="4">
    <source>
        <dbReference type="Proteomes" id="UP000002009"/>
    </source>
</evidence>
<dbReference type="EMBL" id="CP001576">
    <property type="protein sequence ID" value="ACO69754.1"/>
    <property type="molecule type" value="Genomic_DNA"/>
</dbReference>
<dbReference type="KEGG" id="mis:MICPUN_61938"/>
<feature type="domain" description="Treble clef zinc finger" evidence="2">
    <location>
        <begin position="69"/>
        <end position="131"/>
    </location>
</feature>
<feature type="domain" description="Treble clef zinc finger" evidence="2">
    <location>
        <begin position="153"/>
        <end position="213"/>
    </location>
</feature>
<sequence>MAVMSVSRVAPAPSTRPGARSGARAPSRGPGPSSSFSGRGSRRCAPLRARYGMTLGEWCDENGEYGDKLLEEWYDPDRTVEEVTRGNRVYKGLWRCSAGCTKDGEAFTWEATVGHRTNSERPRGCPGCARKSPTDQNNLLQWCQDNGEHGRKLIEEWAEPTLAMKDVTPGSTKKLSWRCLAGCTEDGEAITWEASPNNRTGSLRTGCPGCAGKSPTDQHNLLQWCQDNGEHGRKLIEEWAEPTLAMKDVTPGSEKKMSWRCSAGCKEDGEPFTWEARVHDRTGSDRTGCPGCSPSTPISLQKRLGKVAR</sequence>
<dbReference type="GeneID" id="8247043"/>
<gene>
    <name evidence="3" type="ORF">MICPUN_61938</name>
</gene>
<evidence type="ECO:0000259" key="2">
    <source>
        <dbReference type="Pfam" id="PF14311"/>
    </source>
</evidence>
<keyword evidence="4" id="KW-1185">Reference proteome</keyword>
<dbReference type="Pfam" id="PF14311">
    <property type="entry name" value="DUF4379"/>
    <property type="match status" value="3"/>
</dbReference>
<proteinExistence type="predicted"/>
<organism evidence="3 4">
    <name type="scientific">Micromonas commoda (strain RCC299 / NOUM17 / CCMP2709)</name>
    <name type="common">Picoplanktonic green alga</name>
    <dbReference type="NCBI Taxonomy" id="296587"/>
    <lineage>
        <taxon>Eukaryota</taxon>
        <taxon>Viridiplantae</taxon>
        <taxon>Chlorophyta</taxon>
        <taxon>Mamiellophyceae</taxon>
        <taxon>Mamiellales</taxon>
        <taxon>Mamiellaceae</taxon>
        <taxon>Micromonas</taxon>
    </lineage>
</organism>
<feature type="region of interest" description="Disordered" evidence="1">
    <location>
        <begin position="279"/>
        <end position="309"/>
    </location>
</feature>
<dbReference type="OMA" id="EEWAEPT"/>
<accession>C1FH30</accession>
<feature type="compositionally biased region" description="Low complexity" evidence="1">
    <location>
        <begin position="16"/>
        <end position="39"/>
    </location>
</feature>
<evidence type="ECO:0000313" key="3">
    <source>
        <dbReference type="EMBL" id="ACO69754.1"/>
    </source>
</evidence>
<dbReference type="AlphaFoldDB" id="C1FH30"/>
<reference evidence="3 4" key="1">
    <citation type="journal article" date="2009" name="Science">
        <title>Green evolution and dynamic adaptations revealed by genomes of the marine picoeukaryotes Micromonas.</title>
        <authorList>
            <person name="Worden A.Z."/>
            <person name="Lee J.H."/>
            <person name="Mock T."/>
            <person name="Rouze P."/>
            <person name="Simmons M.P."/>
            <person name="Aerts A.L."/>
            <person name="Allen A.E."/>
            <person name="Cuvelier M.L."/>
            <person name="Derelle E."/>
            <person name="Everett M.V."/>
            <person name="Foulon E."/>
            <person name="Grimwood J."/>
            <person name="Gundlach H."/>
            <person name="Henrissat B."/>
            <person name="Napoli C."/>
            <person name="McDonald S.M."/>
            <person name="Parker M.S."/>
            <person name="Rombauts S."/>
            <person name="Salamov A."/>
            <person name="Von Dassow P."/>
            <person name="Badger J.H."/>
            <person name="Coutinho P.M."/>
            <person name="Demir E."/>
            <person name="Dubchak I."/>
            <person name="Gentemann C."/>
            <person name="Eikrem W."/>
            <person name="Gready J.E."/>
            <person name="John U."/>
            <person name="Lanier W."/>
            <person name="Lindquist E.A."/>
            <person name="Lucas S."/>
            <person name="Mayer K.F."/>
            <person name="Moreau H."/>
            <person name="Not F."/>
            <person name="Otillar R."/>
            <person name="Panaud O."/>
            <person name="Pangilinan J."/>
            <person name="Paulsen I."/>
            <person name="Piegu B."/>
            <person name="Poliakov A."/>
            <person name="Robbens S."/>
            <person name="Schmutz J."/>
            <person name="Toulza E."/>
            <person name="Wyss T."/>
            <person name="Zelensky A."/>
            <person name="Zhou K."/>
            <person name="Armbrust E.V."/>
            <person name="Bhattacharya D."/>
            <person name="Goodenough U.W."/>
            <person name="Van de Peer Y."/>
            <person name="Grigoriev I.V."/>
        </authorList>
    </citation>
    <scope>NUCLEOTIDE SEQUENCE [LARGE SCALE GENOMIC DNA]</scope>
    <source>
        <strain evidence="4">RCC299 / NOUM17</strain>
    </source>
</reference>
<dbReference type="OrthoDB" id="501164at2759"/>
<dbReference type="InParanoid" id="C1FH30"/>
<evidence type="ECO:0000256" key="1">
    <source>
        <dbReference type="SAM" id="MobiDB-lite"/>
    </source>
</evidence>
<dbReference type="InterPro" id="IPR025487">
    <property type="entry name" value="DUF4379"/>
</dbReference>
<feature type="region of interest" description="Disordered" evidence="1">
    <location>
        <begin position="1"/>
        <end position="42"/>
    </location>
</feature>
<dbReference type="RefSeq" id="XP_002508496.1">
    <property type="nucleotide sequence ID" value="XM_002508450.1"/>
</dbReference>
<dbReference type="Proteomes" id="UP000002009">
    <property type="component" value="Chromosome 10"/>
</dbReference>
<protein>
    <recommendedName>
        <fullName evidence="2">Treble clef zinc finger domain-containing protein</fullName>
    </recommendedName>
</protein>